<reference evidence="1 2" key="1">
    <citation type="submission" date="2016-04" db="EMBL/GenBank/DDBJ databases">
        <authorList>
            <person name="Mornico D."/>
        </authorList>
    </citation>
    <scope>NUCLEOTIDE SEQUENCE [LARGE SCALE GENOMIC DNA]</scope>
    <source>
        <strain evidence="1 2">A121</strain>
    </source>
</reference>
<comment type="caution">
    <text evidence="1">The sequence shown here is derived from an EMBL/GenBank/DDBJ whole genome shotgun (WGS) entry which is preliminary data.</text>
</comment>
<gene>
    <name evidence="1" type="ORF">BN4901_2024</name>
</gene>
<protein>
    <submittedName>
        <fullName evidence="1">Uncharacterized protein</fullName>
    </submittedName>
</protein>
<evidence type="ECO:0000313" key="1">
    <source>
        <dbReference type="EMBL" id="SBW24832.1"/>
    </source>
</evidence>
<proteinExistence type="predicted"/>
<organism evidence="1 2">
    <name type="scientific">Citrobacter europaeus</name>
    <dbReference type="NCBI Taxonomy" id="1914243"/>
    <lineage>
        <taxon>Bacteria</taxon>
        <taxon>Pseudomonadati</taxon>
        <taxon>Pseudomonadota</taxon>
        <taxon>Gammaproteobacteria</taxon>
        <taxon>Enterobacterales</taxon>
        <taxon>Enterobacteriaceae</taxon>
        <taxon>Citrobacter</taxon>
    </lineage>
</organism>
<evidence type="ECO:0000313" key="2">
    <source>
        <dbReference type="Proteomes" id="UP000195338"/>
    </source>
</evidence>
<dbReference type="EMBL" id="FLUX01000020">
    <property type="protein sequence ID" value="SBW24832.1"/>
    <property type="molecule type" value="Genomic_DNA"/>
</dbReference>
<name>A0ABY0JNB0_9ENTR</name>
<accession>A0ABY0JNB0</accession>
<keyword evidence="2" id="KW-1185">Reference proteome</keyword>
<sequence>MFKLFAFCRCHSGAALPSMNKLSDFLARFQHHYQKIASIAKK</sequence>
<dbReference type="Proteomes" id="UP000195338">
    <property type="component" value="Unassembled WGS sequence"/>
</dbReference>